<gene>
    <name evidence="1" type="ORF">DFR35_0828</name>
</gene>
<accession>A0A497XLK5</accession>
<sequence length="185" mass="19745">MSKEPAATTPPTGLRQLNANYVALEDRIRLSLTTQDGNEFRFWLTRRYLQLLWQALGRVVTRFAELKAAGDPLLQSALAGFAEARAMNRADLSTPYEAGANFPLGESPMLLSRVTVGQITAAGTQPLTLRPEQGAGIDLALNEELAHVLCNLLRQAAIAAEWGLNLDAALAASPAGTAAGALLLH</sequence>
<reference evidence="1 2" key="1">
    <citation type="submission" date="2018-10" db="EMBL/GenBank/DDBJ databases">
        <title>Genomic Encyclopedia of Type Strains, Phase IV (KMG-IV): sequencing the most valuable type-strain genomes for metagenomic binning, comparative biology and taxonomic classification.</title>
        <authorList>
            <person name="Goeker M."/>
        </authorList>
    </citation>
    <scope>NUCLEOTIDE SEQUENCE [LARGE SCALE GENOMIC DNA]</scope>
    <source>
        <strain evidence="1 2">DSM 26916</strain>
    </source>
</reference>
<dbReference type="Proteomes" id="UP000268908">
    <property type="component" value="Unassembled WGS sequence"/>
</dbReference>
<dbReference type="OrthoDB" id="9795237at2"/>
<evidence type="ECO:0000313" key="1">
    <source>
        <dbReference type="EMBL" id="RLJ68270.1"/>
    </source>
</evidence>
<organism evidence="1 2">
    <name type="scientific">Sulfurisoma sediminicola</name>
    <dbReference type="NCBI Taxonomy" id="1381557"/>
    <lineage>
        <taxon>Bacteria</taxon>
        <taxon>Pseudomonadati</taxon>
        <taxon>Pseudomonadota</taxon>
        <taxon>Betaproteobacteria</taxon>
        <taxon>Nitrosomonadales</taxon>
        <taxon>Sterolibacteriaceae</taxon>
        <taxon>Sulfurisoma</taxon>
    </lineage>
</organism>
<comment type="caution">
    <text evidence="1">The sequence shown here is derived from an EMBL/GenBank/DDBJ whole genome shotgun (WGS) entry which is preliminary data.</text>
</comment>
<dbReference type="EMBL" id="RCCI01000004">
    <property type="protein sequence ID" value="RLJ68270.1"/>
    <property type="molecule type" value="Genomic_DNA"/>
</dbReference>
<proteinExistence type="predicted"/>
<dbReference type="AlphaFoldDB" id="A0A497XLK5"/>
<name>A0A497XLK5_9PROT</name>
<dbReference type="RefSeq" id="WP_121240187.1">
    <property type="nucleotide sequence ID" value="NZ_BHVV01000002.1"/>
</dbReference>
<keyword evidence="2" id="KW-1185">Reference proteome</keyword>
<evidence type="ECO:0000313" key="2">
    <source>
        <dbReference type="Proteomes" id="UP000268908"/>
    </source>
</evidence>
<protein>
    <submittedName>
        <fullName evidence="1">Uncharacterized protein</fullName>
    </submittedName>
</protein>